<gene>
    <name evidence="1" type="ORF">V8G54_017759</name>
</gene>
<sequence>MFNNGFSKITTGTDVACLTSATQVVESVWNEKGPEMFCSSLYEDCLNSHIFVFLLQPNARNKSPASTKIIEKVSARASFIPVCPVSLLLKSRGFAAIGQLFNDPKNAVCRISGLISEAQRVRLL</sequence>
<accession>A0AAQ3NMS5</accession>
<organism evidence="1 2">
    <name type="scientific">Vigna mungo</name>
    <name type="common">Black gram</name>
    <name type="synonym">Phaseolus mungo</name>
    <dbReference type="NCBI Taxonomy" id="3915"/>
    <lineage>
        <taxon>Eukaryota</taxon>
        <taxon>Viridiplantae</taxon>
        <taxon>Streptophyta</taxon>
        <taxon>Embryophyta</taxon>
        <taxon>Tracheophyta</taxon>
        <taxon>Spermatophyta</taxon>
        <taxon>Magnoliopsida</taxon>
        <taxon>eudicotyledons</taxon>
        <taxon>Gunneridae</taxon>
        <taxon>Pentapetalae</taxon>
        <taxon>rosids</taxon>
        <taxon>fabids</taxon>
        <taxon>Fabales</taxon>
        <taxon>Fabaceae</taxon>
        <taxon>Papilionoideae</taxon>
        <taxon>50 kb inversion clade</taxon>
        <taxon>NPAAA clade</taxon>
        <taxon>indigoferoid/millettioid clade</taxon>
        <taxon>Phaseoleae</taxon>
        <taxon>Vigna</taxon>
    </lineage>
</organism>
<dbReference type="EMBL" id="CP144696">
    <property type="protein sequence ID" value="WVZ13229.1"/>
    <property type="molecule type" value="Genomic_DNA"/>
</dbReference>
<proteinExistence type="predicted"/>
<name>A0AAQ3NMS5_VIGMU</name>
<evidence type="ECO:0000313" key="2">
    <source>
        <dbReference type="Proteomes" id="UP001374535"/>
    </source>
</evidence>
<keyword evidence="2" id="KW-1185">Reference proteome</keyword>
<reference evidence="1 2" key="1">
    <citation type="journal article" date="2023" name="Life. Sci Alliance">
        <title>Evolutionary insights into 3D genome organization and epigenetic landscape of Vigna mungo.</title>
        <authorList>
            <person name="Junaid A."/>
            <person name="Singh B."/>
            <person name="Bhatia S."/>
        </authorList>
    </citation>
    <scope>NUCLEOTIDE SEQUENCE [LARGE SCALE GENOMIC DNA]</scope>
    <source>
        <strain evidence="1">Urdbean</strain>
    </source>
</reference>
<protein>
    <submittedName>
        <fullName evidence="1">Uncharacterized protein</fullName>
    </submittedName>
</protein>
<dbReference type="AlphaFoldDB" id="A0AAQ3NMS5"/>
<evidence type="ECO:0000313" key="1">
    <source>
        <dbReference type="EMBL" id="WVZ13229.1"/>
    </source>
</evidence>
<dbReference type="Proteomes" id="UP001374535">
    <property type="component" value="Chromosome 5"/>
</dbReference>